<reference evidence="2" key="2">
    <citation type="submission" date="2023-01" db="EMBL/GenBank/DDBJ databases">
        <authorList>
            <person name="Sun Q."/>
            <person name="Evtushenko L."/>
        </authorList>
    </citation>
    <scope>NUCLEOTIDE SEQUENCE</scope>
    <source>
        <strain evidence="2">VKM Ac-2007</strain>
    </source>
</reference>
<feature type="chain" id="PRO_5040800870" description="Secreted protein" evidence="1">
    <location>
        <begin position="31"/>
        <end position="111"/>
    </location>
</feature>
<keyword evidence="1" id="KW-0732">Signal</keyword>
<dbReference type="GO" id="GO:0015066">
    <property type="term" value="F:alpha-amylase inhibitor activity"/>
    <property type="evidence" value="ECO:0007669"/>
    <property type="project" value="InterPro"/>
</dbReference>
<evidence type="ECO:0000313" key="3">
    <source>
        <dbReference type="Proteomes" id="UP001143474"/>
    </source>
</evidence>
<sequence length="111" mass="11857">MRLLKKLASAAAAAVMAGGALLATAPGSYAASEPDPAPALLVEAPTCVSRPVYEVPGGFDVFMTNRCGRTMYVRVIVDWAPDSVCIELLNNQSRTWHYQGVTGQYDHLALC</sequence>
<protein>
    <recommendedName>
        <fullName evidence="4">Secreted protein</fullName>
    </recommendedName>
</protein>
<accession>A0A9W6MDE1</accession>
<evidence type="ECO:0000313" key="2">
    <source>
        <dbReference type="EMBL" id="GLK09835.1"/>
    </source>
</evidence>
<feature type="signal peptide" evidence="1">
    <location>
        <begin position="1"/>
        <end position="30"/>
    </location>
</feature>
<comment type="caution">
    <text evidence="2">The sequence shown here is derived from an EMBL/GenBank/DDBJ whole genome shotgun (WGS) entry which is preliminary data.</text>
</comment>
<dbReference type="Gene3D" id="2.60.40.20">
    <property type="entry name" value="Alpha-amylase inhibitor"/>
    <property type="match status" value="1"/>
</dbReference>
<evidence type="ECO:0008006" key="4">
    <source>
        <dbReference type="Google" id="ProtNLM"/>
    </source>
</evidence>
<proteinExistence type="predicted"/>
<name>A0A9W6MDE1_9ACTN</name>
<keyword evidence="3" id="KW-1185">Reference proteome</keyword>
<dbReference type="EMBL" id="BSEV01000006">
    <property type="protein sequence ID" value="GLK09835.1"/>
    <property type="molecule type" value="Genomic_DNA"/>
</dbReference>
<dbReference type="AlphaFoldDB" id="A0A9W6MDE1"/>
<gene>
    <name evidence="2" type="ORF">GCM10017600_32410</name>
</gene>
<reference evidence="2" key="1">
    <citation type="journal article" date="2014" name="Int. J. Syst. Evol. Microbiol.">
        <title>Complete genome sequence of Corynebacterium casei LMG S-19264T (=DSM 44701T), isolated from a smear-ripened cheese.</title>
        <authorList>
            <consortium name="US DOE Joint Genome Institute (JGI-PGF)"/>
            <person name="Walter F."/>
            <person name="Albersmeier A."/>
            <person name="Kalinowski J."/>
            <person name="Ruckert C."/>
        </authorList>
    </citation>
    <scope>NUCLEOTIDE SEQUENCE</scope>
    <source>
        <strain evidence="2">VKM Ac-2007</strain>
    </source>
</reference>
<dbReference type="RefSeq" id="WP_271218288.1">
    <property type="nucleotide sequence ID" value="NZ_BAAAVD010000028.1"/>
</dbReference>
<dbReference type="InterPro" id="IPR036379">
    <property type="entry name" value="A-amylase_inhib_sf"/>
</dbReference>
<evidence type="ECO:0000256" key="1">
    <source>
        <dbReference type="SAM" id="SignalP"/>
    </source>
</evidence>
<organism evidence="2 3">
    <name type="scientific">Streptosporangium carneum</name>
    <dbReference type="NCBI Taxonomy" id="47481"/>
    <lineage>
        <taxon>Bacteria</taxon>
        <taxon>Bacillati</taxon>
        <taxon>Actinomycetota</taxon>
        <taxon>Actinomycetes</taxon>
        <taxon>Streptosporangiales</taxon>
        <taxon>Streptosporangiaceae</taxon>
        <taxon>Streptosporangium</taxon>
    </lineage>
</organism>
<dbReference type="Proteomes" id="UP001143474">
    <property type="component" value="Unassembled WGS sequence"/>
</dbReference>